<protein>
    <recommendedName>
        <fullName evidence="2">Reverse transcriptase domain-containing protein</fullName>
    </recommendedName>
</protein>
<organism evidence="3 4">
    <name type="scientific">Tenebrio molitor</name>
    <name type="common">Yellow mealworm beetle</name>
    <dbReference type="NCBI Taxonomy" id="7067"/>
    <lineage>
        <taxon>Eukaryota</taxon>
        <taxon>Metazoa</taxon>
        <taxon>Ecdysozoa</taxon>
        <taxon>Arthropoda</taxon>
        <taxon>Hexapoda</taxon>
        <taxon>Insecta</taxon>
        <taxon>Pterygota</taxon>
        <taxon>Neoptera</taxon>
        <taxon>Endopterygota</taxon>
        <taxon>Coleoptera</taxon>
        <taxon>Polyphaga</taxon>
        <taxon>Cucujiformia</taxon>
        <taxon>Tenebrionidae</taxon>
        <taxon>Tenebrio</taxon>
    </lineage>
</organism>
<gene>
    <name evidence="3" type="ORF">GEV33_010872</name>
</gene>
<dbReference type="GO" id="GO:0003824">
    <property type="term" value="F:catalytic activity"/>
    <property type="evidence" value="ECO:0007669"/>
    <property type="project" value="InterPro"/>
</dbReference>
<reference evidence="3" key="2">
    <citation type="submission" date="2021-08" db="EMBL/GenBank/DDBJ databases">
        <authorList>
            <person name="Eriksson T."/>
        </authorList>
    </citation>
    <scope>NUCLEOTIDE SEQUENCE</scope>
    <source>
        <strain evidence="3">Stoneville</strain>
        <tissue evidence="3">Whole head</tissue>
    </source>
</reference>
<dbReference type="InterPro" id="IPR052560">
    <property type="entry name" value="RdDP_mobile_element"/>
</dbReference>
<accession>A0A8J6HBT8</accession>
<dbReference type="PROSITE" id="PS50878">
    <property type="entry name" value="RT_POL"/>
    <property type="match status" value="1"/>
</dbReference>
<dbReference type="AlphaFoldDB" id="A0A8J6HBT8"/>
<proteinExistence type="predicted"/>
<feature type="region of interest" description="Disordered" evidence="1">
    <location>
        <begin position="1"/>
        <end position="105"/>
    </location>
</feature>
<dbReference type="InterPro" id="IPR000477">
    <property type="entry name" value="RT_dom"/>
</dbReference>
<evidence type="ECO:0000313" key="4">
    <source>
        <dbReference type="Proteomes" id="UP000719412"/>
    </source>
</evidence>
<dbReference type="InterPro" id="IPR005135">
    <property type="entry name" value="Endo/exonuclease/phosphatase"/>
</dbReference>
<dbReference type="SUPFAM" id="SSF56672">
    <property type="entry name" value="DNA/RNA polymerases"/>
    <property type="match status" value="1"/>
</dbReference>
<feature type="domain" description="Reverse transcriptase" evidence="2">
    <location>
        <begin position="431"/>
        <end position="696"/>
    </location>
</feature>
<dbReference type="GO" id="GO:0071897">
    <property type="term" value="P:DNA biosynthetic process"/>
    <property type="evidence" value="ECO:0007669"/>
    <property type="project" value="UniProtKB-ARBA"/>
</dbReference>
<sequence>MRQMWRISRLPPLQKGQDRSGKVRQLRWRSHGQLSGMPQVPSRRAPATTAAPAPSAAPKTQPAPVKQPAAGTKSATKSFADATASKKPAAPAQTPRPAPAQKNSTAEKIITEVLMAIQTSTSTEQILAKVLAIIPKTAFFNARSLRTTRNELEVFADSHDLDVILVNETFLRADDPDPKIRGFTLYRTDRTNGAGGGTAIFVRRTLPHYPNALPALQSLEATAVTIETANGPLTLISCYHRPQDRLRENDITNILDTGASVIAAGDFNSKHLTWGSRETNRNGRILFDLADATDFLIEAPPEPTYYDSRADILDIALIKNVPFQIRLHVSLALNSDHMPVLMHIGDEANDANTNITIRTTNWPRFAEILETDFGPITRIESVEDLESAAGPLEDKIGSLKKKAPGSDNISNTALKLLPPKVVVALAAIFNASLRLCHFPSRWKNATVIFIPKPGKNSKLPQSYRPISLLSSIGKVHEKVILTRLVKVTDENSTIPDEQFGFRPKHSTVDQLINVTEFIAKGFGQNQSTGAIFLDVAKAFDTVWHDGLVYKLHAAGVPMAMVRLLNSFLNRRVFHAKILSTQREIQAGVPQGSVLSPTLYAIFTADIPKPDNTKIALYADDTAILVRSWSPEIISRDFQGAVENLESWFRTWRIDVNPEKSSAILFTKRHFRPVGEVAMFNRVIPWTTVVKYLGVKFDNHLTFIPQIEHAKTRALIVRGQLNSLVCRRSKLSIKNKITIYRQIVRPAMTYGFVVWGNVSNTQLHKLQVVQNKFLRAAFNAPWFGRNSQLHREADLPLIKDFLLDVAEKFFENAAQHPNPLVRDAVDYDEHLPLRHKRPKCLLLRQD</sequence>
<dbReference type="InterPro" id="IPR043502">
    <property type="entry name" value="DNA/RNA_pol_sf"/>
</dbReference>
<dbReference type="SUPFAM" id="SSF56219">
    <property type="entry name" value="DNase I-like"/>
    <property type="match status" value="1"/>
</dbReference>
<dbReference type="Proteomes" id="UP000719412">
    <property type="component" value="Unassembled WGS sequence"/>
</dbReference>
<reference evidence="3" key="1">
    <citation type="journal article" date="2020" name="J Insects Food Feed">
        <title>The yellow mealworm (Tenebrio molitor) genome: a resource for the emerging insects as food and feed industry.</title>
        <authorList>
            <person name="Eriksson T."/>
            <person name="Andere A."/>
            <person name="Kelstrup H."/>
            <person name="Emery V."/>
            <person name="Picard C."/>
        </authorList>
    </citation>
    <scope>NUCLEOTIDE SEQUENCE</scope>
    <source>
        <strain evidence="3">Stoneville</strain>
        <tissue evidence="3">Whole head</tissue>
    </source>
</reference>
<keyword evidence="4" id="KW-1185">Reference proteome</keyword>
<feature type="compositionally biased region" description="Low complexity" evidence="1">
    <location>
        <begin position="45"/>
        <end position="64"/>
    </location>
</feature>
<dbReference type="Gene3D" id="3.60.10.10">
    <property type="entry name" value="Endonuclease/exonuclease/phosphatase"/>
    <property type="match status" value="1"/>
</dbReference>
<dbReference type="InterPro" id="IPR036691">
    <property type="entry name" value="Endo/exonu/phosph_ase_sf"/>
</dbReference>
<dbReference type="Pfam" id="PF14529">
    <property type="entry name" value="Exo_endo_phos_2"/>
    <property type="match status" value="1"/>
</dbReference>
<dbReference type="CDD" id="cd01650">
    <property type="entry name" value="RT_nLTR_like"/>
    <property type="match status" value="1"/>
</dbReference>
<evidence type="ECO:0000256" key="1">
    <source>
        <dbReference type="SAM" id="MobiDB-lite"/>
    </source>
</evidence>
<name>A0A8J6HBT8_TENMO</name>
<dbReference type="PANTHER" id="PTHR36688:SF1">
    <property type="entry name" value="ENDONUCLEASE_EXONUCLEASE_PHOSPHATASE DOMAIN-CONTAINING PROTEIN"/>
    <property type="match status" value="1"/>
</dbReference>
<dbReference type="EMBL" id="JABDTM020026456">
    <property type="protein sequence ID" value="KAH0811919.1"/>
    <property type="molecule type" value="Genomic_DNA"/>
</dbReference>
<dbReference type="Pfam" id="PF00078">
    <property type="entry name" value="RVT_1"/>
    <property type="match status" value="1"/>
</dbReference>
<comment type="caution">
    <text evidence="3">The sequence shown here is derived from an EMBL/GenBank/DDBJ whole genome shotgun (WGS) entry which is preliminary data.</text>
</comment>
<dbReference type="PANTHER" id="PTHR36688">
    <property type="entry name" value="ENDO/EXONUCLEASE/PHOSPHATASE DOMAIN-CONTAINING PROTEIN"/>
    <property type="match status" value="1"/>
</dbReference>
<evidence type="ECO:0000259" key="2">
    <source>
        <dbReference type="PROSITE" id="PS50878"/>
    </source>
</evidence>
<evidence type="ECO:0000313" key="3">
    <source>
        <dbReference type="EMBL" id="KAH0811919.1"/>
    </source>
</evidence>